<dbReference type="GO" id="GO:0051536">
    <property type="term" value="F:iron-sulfur cluster binding"/>
    <property type="evidence" value="ECO:0007669"/>
    <property type="project" value="InterPro"/>
</dbReference>
<sequence length="659" mass="68993">MPSGRRGRFALGTPVLDAARALGVYIESVCGGRGMCTRCQVDLTEGEFAKHGLTSKNGHLSGVTDAEAAFLARGRLAAGRRMSCQARILGDAVIDVPQEARTQRAVVRKRAETRTIALDPAIQAYTVSVARPDMDSPSGDLDRLLASITAKSGLAEVEADFTVLPGLQAVLRQGEWTVSVAVSVSGPRPRLIGLWPGAHDKLIGLAVDIGSTTIAAHLIDLATGRTIATAGTANPQIRFGEDLMSRVSYVMMNQGGEAALTTVVREAVGALAAKATADVGLRRHDILDAVIVGNPVMLHLFLGLSPVELGQAPFALAVSGALNIPARELGLGFHPGAAVYIPPCIAGHVGADAAAAILAEGPHRGEDVTLLVDIGTNAEIILGNSARLLAASSPTGPAFEGAEIAHGQRAAPGAIERVRIDPKTLEPRLSVIGIEAWSDRAEFAAKIDTVGVTGICGSGIVEVVAELFLAGVVTGDGVIDGAAASRSPRIVADGRTFSYVLWRGENDIVVTQKDIRAIQLAKAALYAGARLLMDRLGVASVDRIRLAGAFGSYIDPKYAMVLGLIPDCDLAQVKSVGNAAGTGARMALLNRGHRAEIEALAGRIEKVETATEPRFSEHFINAMALPNKVEAFPRLAKAVALPERAPASSEQTPKRRRRR</sequence>
<evidence type="ECO:0000313" key="2">
    <source>
        <dbReference type="EMBL" id="VAW12858.1"/>
    </source>
</evidence>
<dbReference type="InterPro" id="IPR027980">
    <property type="entry name" value="RACo_C"/>
</dbReference>
<dbReference type="Gene3D" id="3.10.20.880">
    <property type="match status" value="1"/>
</dbReference>
<feature type="domain" description="2Fe-2S ferredoxin-type" evidence="1">
    <location>
        <begin position="1"/>
        <end position="100"/>
    </location>
</feature>
<dbReference type="Pfam" id="PF14574">
    <property type="entry name" value="RACo_C_ter"/>
    <property type="match status" value="1"/>
</dbReference>
<dbReference type="PANTHER" id="PTHR42895:SF1">
    <property type="entry name" value="IRON-SULFUR CLUSTER PROTEIN"/>
    <property type="match status" value="1"/>
</dbReference>
<dbReference type="InterPro" id="IPR036010">
    <property type="entry name" value="2Fe-2S_ferredoxin-like_sf"/>
</dbReference>
<dbReference type="InterPro" id="IPR001041">
    <property type="entry name" value="2Fe-2S_ferredoxin-type"/>
</dbReference>
<dbReference type="SUPFAM" id="SSF54292">
    <property type="entry name" value="2Fe-2S ferredoxin-like"/>
    <property type="match status" value="1"/>
</dbReference>
<accession>A0A3B0T4H4</accession>
<dbReference type="Gene3D" id="3.10.20.30">
    <property type="match status" value="1"/>
</dbReference>
<dbReference type="InterPro" id="IPR041414">
    <property type="entry name" value="Raco-like_middle"/>
</dbReference>
<evidence type="ECO:0000259" key="1">
    <source>
        <dbReference type="PROSITE" id="PS51085"/>
    </source>
</evidence>
<dbReference type="Pfam" id="PF17650">
    <property type="entry name" value="RACo_linker"/>
    <property type="match status" value="1"/>
</dbReference>
<dbReference type="InterPro" id="IPR012675">
    <property type="entry name" value="Beta-grasp_dom_sf"/>
</dbReference>
<dbReference type="InterPro" id="IPR040506">
    <property type="entry name" value="RACo_linker"/>
</dbReference>
<dbReference type="EMBL" id="UOEM01000054">
    <property type="protein sequence ID" value="VAW12858.1"/>
    <property type="molecule type" value="Genomic_DNA"/>
</dbReference>
<dbReference type="InterPro" id="IPR052911">
    <property type="entry name" value="Corrinoid_activation_enz"/>
</dbReference>
<protein>
    <submittedName>
        <fullName evidence="2">Iron-sulfur cluster-binding protein</fullName>
    </submittedName>
</protein>
<dbReference type="PROSITE" id="PS51085">
    <property type="entry name" value="2FE2S_FER_2"/>
    <property type="match status" value="1"/>
</dbReference>
<name>A0A3B0T4H4_9ZZZZ</name>
<organism evidence="2">
    <name type="scientific">hydrothermal vent metagenome</name>
    <dbReference type="NCBI Taxonomy" id="652676"/>
    <lineage>
        <taxon>unclassified sequences</taxon>
        <taxon>metagenomes</taxon>
        <taxon>ecological metagenomes</taxon>
    </lineage>
</organism>
<gene>
    <name evidence="2" type="ORF">MNBD_ALPHA09-356</name>
</gene>
<dbReference type="CDD" id="cd00207">
    <property type="entry name" value="fer2"/>
    <property type="match status" value="1"/>
</dbReference>
<dbReference type="PANTHER" id="PTHR42895">
    <property type="entry name" value="IRON-SULFUR CLUSTER-BINDING PROTEIN-RELATED"/>
    <property type="match status" value="1"/>
</dbReference>
<dbReference type="Pfam" id="PF00111">
    <property type="entry name" value="Fer2"/>
    <property type="match status" value="1"/>
</dbReference>
<dbReference type="AlphaFoldDB" id="A0A3B0T4H4"/>
<reference evidence="2" key="1">
    <citation type="submission" date="2018-06" db="EMBL/GenBank/DDBJ databases">
        <authorList>
            <person name="Zhirakovskaya E."/>
        </authorList>
    </citation>
    <scope>NUCLEOTIDE SEQUENCE</scope>
</reference>
<proteinExistence type="predicted"/>
<dbReference type="Gene3D" id="3.30.420.480">
    <property type="entry name" value="Domain of unknown function (DUF4445)"/>
    <property type="match status" value="1"/>
</dbReference>
<dbReference type="Pfam" id="PF17651">
    <property type="entry name" value="Raco_middle"/>
    <property type="match status" value="1"/>
</dbReference>
<dbReference type="InterPro" id="IPR042259">
    <property type="entry name" value="Raco-like_middle_sf"/>
</dbReference>